<keyword evidence="3" id="KW-0808">Transferase</keyword>
<dbReference type="EMBL" id="LUEZ02000096">
    <property type="protein sequence ID" value="RDB14614.1"/>
    <property type="molecule type" value="Genomic_DNA"/>
</dbReference>
<dbReference type="PROSITE" id="PS50011">
    <property type="entry name" value="PROTEIN_KINASE_DOM"/>
    <property type="match status" value="1"/>
</dbReference>
<dbReference type="PROSITE" id="PS00108">
    <property type="entry name" value="PROTEIN_KINASE_ST"/>
    <property type="match status" value="1"/>
</dbReference>
<dbReference type="SUPFAM" id="SSF56112">
    <property type="entry name" value="Protein kinase-like (PK-like)"/>
    <property type="match status" value="1"/>
</dbReference>
<protein>
    <recommendedName>
        <fullName evidence="1">non-specific serine/threonine protein kinase</fullName>
        <ecNumber evidence="1">2.7.11.1</ecNumber>
    </recommendedName>
</protein>
<dbReference type="Pfam" id="PF00069">
    <property type="entry name" value="Pkinase"/>
    <property type="match status" value="1"/>
</dbReference>
<dbReference type="Gene3D" id="1.10.510.10">
    <property type="entry name" value="Transferase(Phosphotransferase) domain 1"/>
    <property type="match status" value="1"/>
</dbReference>
<dbReference type="InterPro" id="IPR000719">
    <property type="entry name" value="Prot_kinase_dom"/>
</dbReference>
<name>A0A369J524_HYPMA</name>
<dbReference type="Proteomes" id="UP000076154">
    <property type="component" value="Unassembled WGS sequence"/>
</dbReference>
<dbReference type="CDD" id="cd14016">
    <property type="entry name" value="STKc_CK1"/>
    <property type="match status" value="1"/>
</dbReference>
<gene>
    <name evidence="3" type="primary">hhp2</name>
    <name evidence="3" type="ORF">Hypma_016326</name>
</gene>
<dbReference type="EC" id="2.7.11.1" evidence="1"/>
<dbReference type="AlphaFoldDB" id="A0A369J524"/>
<keyword evidence="4" id="KW-1185">Reference proteome</keyword>
<dbReference type="GO" id="GO:0005524">
    <property type="term" value="F:ATP binding"/>
    <property type="evidence" value="ECO:0007669"/>
    <property type="project" value="InterPro"/>
</dbReference>
<reference evidence="3" key="1">
    <citation type="submission" date="2018-04" db="EMBL/GenBank/DDBJ databases">
        <title>Whole genome sequencing of Hypsizygus marmoreus.</title>
        <authorList>
            <person name="Choi I.-G."/>
            <person name="Min B."/>
            <person name="Kim J.-G."/>
            <person name="Kim S."/>
            <person name="Oh Y.-L."/>
            <person name="Kong W.-S."/>
            <person name="Park H."/>
            <person name="Jeong J."/>
            <person name="Song E.-S."/>
        </authorList>
    </citation>
    <scope>NUCLEOTIDE SEQUENCE [LARGE SCALE GENOMIC DNA]</scope>
    <source>
        <strain evidence="3">51987-8</strain>
    </source>
</reference>
<comment type="caution">
    <text evidence="3">The sequence shown here is derived from an EMBL/GenBank/DDBJ whole genome shotgun (WGS) entry which is preliminary data.</text>
</comment>
<dbReference type="InterPro" id="IPR008271">
    <property type="entry name" value="Ser/Thr_kinase_AS"/>
</dbReference>
<dbReference type="InterPro" id="IPR011009">
    <property type="entry name" value="Kinase-like_dom_sf"/>
</dbReference>
<dbReference type="GO" id="GO:0004674">
    <property type="term" value="F:protein serine/threonine kinase activity"/>
    <property type="evidence" value="ECO:0007669"/>
    <property type="project" value="UniProtKB-EC"/>
</dbReference>
<dbReference type="SMART" id="SM00220">
    <property type="entry name" value="S_TKc"/>
    <property type="match status" value="1"/>
</dbReference>
<proteinExistence type="predicted"/>
<evidence type="ECO:0000256" key="1">
    <source>
        <dbReference type="ARBA" id="ARBA00012513"/>
    </source>
</evidence>
<evidence type="ECO:0000313" key="4">
    <source>
        <dbReference type="Proteomes" id="UP000076154"/>
    </source>
</evidence>
<sequence>MALDLSTVQIVERIAMGSFGIVDRAVTAEGQVVAIKREHRSRKLTRSPLEHEHHIYQLLAGHSGIPSVRSYGRLDEFNVMVMDMLGPSLGDRFRRRGTKFDLRMNMMLGLDLLELLEYIHSKGIIHRDIKPDNILCSLEGVHPCRLHLIDFGLARRYIDPRNGIPFPYHDGVQLMGTLMYASLGAHLGQAQSRRDDLQSATYMLLRFLRGSLPWENLHGGTEHHRELRVREKKRSWTAERLCEDLPKELVVFTEHCLSLGWDEEPQYDLLRDQLKMVMTKAGWALDYQYEWDKEVLEVSALTPPNITGPIEVKQPTIHRGDIVLLKVLPLQSLEYKRPPLGQDLSYLPHPSLSGTEWNFPFRPAVVRSVTSQIGAHTFKVDVYPLMRRREGLKDVSRSRRGLFLPLQPVVCSDPASLPENFILFEDLFVHRTSFHNPFHASSIYPRFSVSEETLAEIEKAIEAVPCPYSTIYESDDENTRALYAHVPRSWLPSSPFVAELAAVSHAEICDSAVDWGGCTGWMSDFVQVQRKRREENRELSEYVSCYGGMKIATQTRIGLTVQNQVIGGNLVPSVYPALRDKPVLNSRLSPSARPPIKHAKISALDSKPMRKVCLCLNFVFLIDSYLPSTAQASEWIFMGRDAFYILLGNSVTFSKM</sequence>
<keyword evidence="3" id="KW-0418">Kinase</keyword>
<dbReference type="OrthoDB" id="5979581at2759"/>
<feature type="domain" description="Protein kinase" evidence="2">
    <location>
        <begin position="8"/>
        <end position="276"/>
    </location>
</feature>
<accession>A0A369J524</accession>
<organism evidence="3 4">
    <name type="scientific">Hypsizygus marmoreus</name>
    <name type="common">White beech mushroom</name>
    <name type="synonym">Agaricus marmoreus</name>
    <dbReference type="NCBI Taxonomy" id="39966"/>
    <lineage>
        <taxon>Eukaryota</taxon>
        <taxon>Fungi</taxon>
        <taxon>Dikarya</taxon>
        <taxon>Basidiomycota</taxon>
        <taxon>Agaricomycotina</taxon>
        <taxon>Agaricomycetes</taxon>
        <taxon>Agaricomycetidae</taxon>
        <taxon>Agaricales</taxon>
        <taxon>Tricholomatineae</taxon>
        <taxon>Lyophyllaceae</taxon>
        <taxon>Hypsizygus</taxon>
    </lineage>
</organism>
<dbReference type="InterPro" id="IPR050235">
    <property type="entry name" value="CK1_Ser-Thr_kinase"/>
</dbReference>
<dbReference type="STRING" id="39966.A0A369J524"/>
<dbReference type="PANTHER" id="PTHR11909">
    <property type="entry name" value="CASEIN KINASE-RELATED"/>
    <property type="match status" value="1"/>
</dbReference>
<dbReference type="InParanoid" id="A0A369J524"/>
<evidence type="ECO:0000313" key="3">
    <source>
        <dbReference type="EMBL" id="RDB14614.1"/>
    </source>
</evidence>
<evidence type="ECO:0000259" key="2">
    <source>
        <dbReference type="PROSITE" id="PS50011"/>
    </source>
</evidence>